<dbReference type="GO" id="GO:0008270">
    <property type="term" value="F:zinc ion binding"/>
    <property type="evidence" value="ECO:0007669"/>
    <property type="project" value="InterPro"/>
</dbReference>
<proteinExistence type="predicted"/>
<dbReference type="RefSeq" id="XP_069225384.1">
    <property type="nucleotide sequence ID" value="XM_069377839.1"/>
</dbReference>
<feature type="region of interest" description="Disordered" evidence="3">
    <location>
        <begin position="56"/>
        <end position="109"/>
    </location>
</feature>
<dbReference type="PANTHER" id="PTHR47431">
    <property type="entry name" value="ZN(II)2CYS6 TRANSCRIPTION FACTOR (EUROFUNG)-RELATED"/>
    <property type="match status" value="1"/>
</dbReference>
<dbReference type="InterPro" id="IPR007219">
    <property type="entry name" value="XnlR_reg_dom"/>
</dbReference>
<dbReference type="Proteomes" id="UP000803884">
    <property type="component" value="Unassembled WGS sequence"/>
</dbReference>
<protein>
    <recommendedName>
        <fullName evidence="4">Zn(2)-C6 fungal-type domain-containing protein</fullName>
    </recommendedName>
</protein>
<dbReference type="SMART" id="SM00066">
    <property type="entry name" value="GAL4"/>
    <property type="match status" value="1"/>
</dbReference>
<sequence length="331" mass="35216">MATATAAANSDATARPAPLACDGCRRKHLKCDGASPTCGRCLVDAVACSYTASRRGLGRRGRRGDPAHANASPHRPRNHRPLPAAAGAGPAADTTAPPTPPTAASARSASSNTSHTALAACPALAASCSSTSTVPGCLSNPQLPLPSLTPAVPSTWALNPSDHDRPLNLFYIHFFAAHPFLVPRPFYAAQQYPHYLDLVVCFAGQHYATSMPGDLGLQEAVSSAMLEPHEQKPSRVQALVLYAIIFHARQQPTEAAACVTRAASIVLDLGMQEPTFARENSACSSLVEESLRRTWWELYTVDIYFAAIHRRPIFQTACAKTLPFLPCAQAL</sequence>
<dbReference type="PROSITE" id="PS00463">
    <property type="entry name" value="ZN2_CY6_FUNGAL_1"/>
    <property type="match status" value="1"/>
</dbReference>
<dbReference type="PANTHER" id="PTHR47431:SF2">
    <property type="entry name" value="ZN(II)2CYS6 TRANSCRIPTION FACTOR (EUROFUNG)"/>
    <property type="match status" value="1"/>
</dbReference>
<dbReference type="EMBL" id="JAAQHG020000056">
    <property type="protein sequence ID" value="KAL1582277.1"/>
    <property type="molecule type" value="Genomic_DNA"/>
</dbReference>
<comment type="caution">
    <text evidence="5">The sequence shown here is derived from an EMBL/GenBank/DDBJ whole genome shotgun (WGS) entry which is preliminary data.</text>
</comment>
<evidence type="ECO:0000313" key="5">
    <source>
        <dbReference type="EMBL" id="KAL1582277.1"/>
    </source>
</evidence>
<evidence type="ECO:0000313" key="6">
    <source>
        <dbReference type="Proteomes" id="UP000803884"/>
    </source>
</evidence>
<dbReference type="InterPro" id="IPR001138">
    <property type="entry name" value="Zn2Cys6_DnaBD"/>
</dbReference>
<evidence type="ECO:0000256" key="2">
    <source>
        <dbReference type="ARBA" id="ARBA00023242"/>
    </source>
</evidence>
<keyword evidence="2" id="KW-0539">Nucleus</keyword>
<dbReference type="Pfam" id="PF00172">
    <property type="entry name" value="Zn_clus"/>
    <property type="match status" value="1"/>
</dbReference>
<dbReference type="Gene3D" id="4.10.240.10">
    <property type="entry name" value="Zn(2)-C6 fungal-type DNA-binding domain"/>
    <property type="match status" value="1"/>
</dbReference>
<dbReference type="CDD" id="cd12148">
    <property type="entry name" value="fungal_TF_MHR"/>
    <property type="match status" value="1"/>
</dbReference>
<feature type="compositionally biased region" description="Low complexity" evidence="3">
    <location>
        <begin position="83"/>
        <end position="109"/>
    </location>
</feature>
<dbReference type="PROSITE" id="PS50048">
    <property type="entry name" value="ZN2_CY6_FUNGAL_2"/>
    <property type="match status" value="1"/>
</dbReference>
<dbReference type="InterPro" id="IPR036864">
    <property type="entry name" value="Zn2-C6_fun-type_DNA-bd_sf"/>
</dbReference>
<dbReference type="GO" id="GO:0006351">
    <property type="term" value="P:DNA-templated transcription"/>
    <property type="evidence" value="ECO:0007669"/>
    <property type="project" value="InterPro"/>
</dbReference>
<keyword evidence="6" id="KW-1185">Reference proteome</keyword>
<dbReference type="SUPFAM" id="SSF57701">
    <property type="entry name" value="Zn2/Cys6 DNA-binding domain"/>
    <property type="match status" value="1"/>
</dbReference>
<gene>
    <name evidence="5" type="ORF">WHR41_09235</name>
</gene>
<name>A0AB34KES5_9PEZI</name>
<dbReference type="CDD" id="cd00067">
    <property type="entry name" value="GAL4"/>
    <property type="match status" value="1"/>
</dbReference>
<dbReference type="GO" id="GO:0000981">
    <property type="term" value="F:DNA-binding transcription factor activity, RNA polymerase II-specific"/>
    <property type="evidence" value="ECO:0007669"/>
    <property type="project" value="InterPro"/>
</dbReference>
<reference evidence="5 6" key="1">
    <citation type="journal article" date="2020" name="Microbiol. Resour. Announc.">
        <title>Draft Genome Sequence of a Cladosporium Species Isolated from the Mesophotic Ascidian Didemnum maculosum.</title>
        <authorList>
            <person name="Gioti A."/>
            <person name="Siaperas R."/>
            <person name="Nikolaivits E."/>
            <person name="Le Goff G."/>
            <person name="Ouazzani J."/>
            <person name="Kotoulas G."/>
            <person name="Topakas E."/>
        </authorList>
    </citation>
    <scope>NUCLEOTIDE SEQUENCE [LARGE SCALE GENOMIC DNA]</scope>
    <source>
        <strain evidence="5 6">TM138-S3</strain>
    </source>
</reference>
<keyword evidence="1" id="KW-0479">Metal-binding</keyword>
<evidence type="ECO:0000259" key="4">
    <source>
        <dbReference type="PROSITE" id="PS50048"/>
    </source>
</evidence>
<dbReference type="GeneID" id="96010677"/>
<dbReference type="GO" id="GO:0003677">
    <property type="term" value="F:DNA binding"/>
    <property type="evidence" value="ECO:0007669"/>
    <property type="project" value="InterPro"/>
</dbReference>
<feature type="domain" description="Zn(2)-C6 fungal-type" evidence="4">
    <location>
        <begin position="20"/>
        <end position="50"/>
    </location>
</feature>
<dbReference type="Pfam" id="PF04082">
    <property type="entry name" value="Fungal_trans"/>
    <property type="match status" value="1"/>
</dbReference>
<evidence type="ECO:0000256" key="1">
    <source>
        <dbReference type="ARBA" id="ARBA00022723"/>
    </source>
</evidence>
<dbReference type="AlphaFoldDB" id="A0AB34KES5"/>
<organism evidence="5 6">
    <name type="scientific">Cladosporium halotolerans</name>
    <dbReference type="NCBI Taxonomy" id="1052096"/>
    <lineage>
        <taxon>Eukaryota</taxon>
        <taxon>Fungi</taxon>
        <taxon>Dikarya</taxon>
        <taxon>Ascomycota</taxon>
        <taxon>Pezizomycotina</taxon>
        <taxon>Dothideomycetes</taxon>
        <taxon>Dothideomycetidae</taxon>
        <taxon>Cladosporiales</taxon>
        <taxon>Cladosporiaceae</taxon>
        <taxon>Cladosporium</taxon>
    </lineage>
</organism>
<accession>A0AB34KES5</accession>
<evidence type="ECO:0000256" key="3">
    <source>
        <dbReference type="SAM" id="MobiDB-lite"/>
    </source>
</evidence>